<evidence type="ECO:0000313" key="2">
    <source>
        <dbReference type="EMBL" id="CAF2891050.1"/>
    </source>
</evidence>
<keyword evidence="3" id="KW-1185">Reference proteome</keyword>
<feature type="compositionally biased region" description="Polar residues" evidence="1">
    <location>
        <begin position="69"/>
        <end position="79"/>
    </location>
</feature>
<accession>A0A7R8CQ19</accession>
<feature type="compositionally biased region" description="Pro residues" evidence="1">
    <location>
        <begin position="87"/>
        <end position="103"/>
    </location>
</feature>
<feature type="region of interest" description="Disordered" evidence="1">
    <location>
        <begin position="68"/>
        <end position="126"/>
    </location>
</feature>
<gene>
    <name evidence="2" type="ORF">LSAA_7522</name>
</gene>
<name>A0A7R8CQ19_LEPSM</name>
<dbReference type="AlphaFoldDB" id="A0A7R8CQ19"/>
<evidence type="ECO:0000256" key="1">
    <source>
        <dbReference type="SAM" id="MobiDB-lite"/>
    </source>
</evidence>
<sequence>MCSSSSSQDIAEYQLLNSICASTQDDQHLENLKKRAERIRELLGAISGENNSSSSSISIYENLPFRASSELSTQNTGTHKPSEEPHPPPLPPRVPPQSPPPPVARSHSSSGTHTPTLNINSPFNKQ</sequence>
<feature type="compositionally biased region" description="Polar residues" evidence="1">
    <location>
        <begin position="106"/>
        <end position="126"/>
    </location>
</feature>
<protein>
    <submittedName>
        <fullName evidence="2">(salmon louse) hypothetical protein</fullName>
    </submittedName>
</protein>
<proteinExistence type="predicted"/>
<evidence type="ECO:0000313" key="3">
    <source>
        <dbReference type="Proteomes" id="UP000675881"/>
    </source>
</evidence>
<dbReference type="EMBL" id="HG994582">
    <property type="protein sequence ID" value="CAF2891050.1"/>
    <property type="molecule type" value="Genomic_DNA"/>
</dbReference>
<reference evidence="2" key="1">
    <citation type="submission" date="2021-02" db="EMBL/GenBank/DDBJ databases">
        <authorList>
            <person name="Bekaert M."/>
        </authorList>
    </citation>
    <scope>NUCLEOTIDE SEQUENCE</scope>
    <source>
        <strain evidence="2">IoA-00</strain>
    </source>
</reference>
<dbReference type="Proteomes" id="UP000675881">
    <property type="component" value="Chromosome 3"/>
</dbReference>
<dbReference type="OrthoDB" id="5918429at2759"/>
<organism evidence="2 3">
    <name type="scientific">Lepeophtheirus salmonis</name>
    <name type="common">Salmon louse</name>
    <name type="synonym">Caligus salmonis</name>
    <dbReference type="NCBI Taxonomy" id="72036"/>
    <lineage>
        <taxon>Eukaryota</taxon>
        <taxon>Metazoa</taxon>
        <taxon>Ecdysozoa</taxon>
        <taxon>Arthropoda</taxon>
        <taxon>Crustacea</taxon>
        <taxon>Multicrustacea</taxon>
        <taxon>Hexanauplia</taxon>
        <taxon>Copepoda</taxon>
        <taxon>Siphonostomatoida</taxon>
        <taxon>Caligidae</taxon>
        <taxon>Lepeophtheirus</taxon>
    </lineage>
</organism>